<sequence>METMTRKRVAIGGSFACDEALAVPLQYLLKNAVWNVDVDLQWLRYGSLTDFDEWSGDVLHPSHPV</sequence>
<dbReference type="OrthoDB" id="5334845at2759"/>
<evidence type="ECO:0000313" key="1">
    <source>
        <dbReference type="EMBL" id="OWY91283.1"/>
    </source>
</evidence>
<dbReference type="EMBL" id="NBNE01020622">
    <property type="protein sequence ID" value="OWY91283.1"/>
    <property type="molecule type" value="Genomic_DNA"/>
</dbReference>
<dbReference type="AlphaFoldDB" id="A0A225UE99"/>
<feature type="non-terminal residue" evidence="1">
    <location>
        <position position="65"/>
    </location>
</feature>
<keyword evidence="2" id="KW-1185">Reference proteome</keyword>
<evidence type="ECO:0000313" key="2">
    <source>
        <dbReference type="Proteomes" id="UP000198211"/>
    </source>
</evidence>
<accession>A0A225UE99</accession>
<gene>
    <name evidence="1" type="ORF">PHMEG_00040203</name>
</gene>
<proteinExistence type="predicted"/>
<dbReference type="Proteomes" id="UP000198211">
    <property type="component" value="Unassembled WGS sequence"/>
</dbReference>
<reference evidence="2" key="1">
    <citation type="submission" date="2017-03" db="EMBL/GenBank/DDBJ databases">
        <title>Phytopthora megakarya and P. palmivora, two closely related causual agents of cacao black pod achieved similar genome size and gene model numbers by different mechanisms.</title>
        <authorList>
            <person name="Ali S."/>
            <person name="Shao J."/>
            <person name="Larry D.J."/>
            <person name="Kronmiller B."/>
            <person name="Shen D."/>
            <person name="Strem M.D."/>
            <person name="Melnick R.L."/>
            <person name="Guiltinan M.J."/>
            <person name="Tyler B.M."/>
            <person name="Meinhardt L.W."/>
            <person name="Bailey B.A."/>
        </authorList>
    </citation>
    <scope>NUCLEOTIDE SEQUENCE [LARGE SCALE GENOMIC DNA]</scope>
    <source>
        <strain evidence="2">zdho120</strain>
    </source>
</reference>
<protein>
    <submittedName>
        <fullName evidence="1">Uncharacterized protein</fullName>
    </submittedName>
</protein>
<comment type="caution">
    <text evidence="1">The sequence shown here is derived from an EMBL/GenBank/DDBJ whole genome shotgun (WGS) entry which is preliminary data.</text>
</comment>
<organism evidence="1 2">
    <name type="scientific">Phytophthora megakarya</name>
    <dbReference type="NCBI Taxonomy" id="4795"/>
    <lineage>
        <taxon>Eukaryota</taxon>
        <taxon>Sar</taxon>
        <taxon>Stramenopiles</taxon>
        <taxon>Oomycota</taxon>
        <taxon>Peronosporomycetes</taxon>
        <taxon>Peronosporales</taxon>
        <taxon>Peronosporaceae</taxon>
        <taxon>Phytophthora</taxon>
    </lineage>
</organism>
<name>A0A225UE99_9STRA</name>